<evidence type="ECO:0000259" key="1">
    <source>
        <dbReference type="Pfam" id="PF12697"/>
    </source>
</evidence>
<dbReference type="EMBL" id="FOUY01000013">
    <property type="protein sequence ID" value="SFN36079.1"/>
    <property type="molecule type" value="Genomic_DNA"/>
</dbReference>
<protein>
    <submittedName>
        <fullName evidence="2">Pimeloyl-ACP methyl ester carboxylesterase</fullName>
    </submittedName>
</protein>
<dbReference type="Pfam" id="PF12697">
    <property type="entry name" value="Abhydrolase_6"/>
    <property type="match status" value="1"/>
</dbReference>
<proteinExistence type="predicted"/>
<evidence type="ECO:0000313" key="2">
    <source>
        <dbReference type="EMBL" id="SFN36079.1"/>
    </source>
</evidence>
<feature type="domain" description="AB hydrolase-1" evidence="1">
    <location>
        <begin position="24"/>
        <end position="251"/>
    </location>
</feature>
<reference evidence="2 3" key="1">
    <citation type="submission" date="2016-10" db="EMBL/GenBank/DDBJ databases">
        <authorList>
            <person name="de Groot N.N."/>
        </authorList>
    </citation>
    <scope>NUCLEOTIDE SEQUENCE [LARGE SCALE GENOMIC DNA]</scope>
    <source>
        <strain evidence="2 3">CGMCC 4.1877</strain>
    </source>
</reference>
<dbReference type="STRING" id="260086.SAMN05216207_101360"/>
<dbReference type="OrthoDB" id="27092at2"/>
<dbReference type="RefSeq" id="WP_093342964.1">
    <property type="nucleotide sequence ID" value="NZ_FOUY01000013.1"/>
</dbReference>
<evidence type="ECO:0000313" key="3">
    <source>
        <dbReference type="Proteomes" id="UP000199614"/>
    </source>
</evidence>
<keyword evidence="3" id="KW-1185">Reference proteome</keyword>
<dbReference type="InterPro" id="IPR000073">
    <property type="entry name" value="AB_hydrolase_1"/>
</dbReference>
<dbReference type="PRINTS" id="PR00111">
    <property type="entry name" value="ABHYDROLASE"/>
</dbReference>
<accession>A0A1I4YES5</accession>
<dbReference type="SUPFAM" id="SSF53474">
    <property type="entry name" value="alpha/beta-Hydrolases"/>
    <property type="match status" value="1"/>
</dbReference>
<dbReference type="InterPro" id="IPR050266">
    <property type="entry name" value="AB_hydrolase_sf"/>
</dbReference>
<gene>
    <name evidence="2" type="ORF">SAMN05216207_101360</name>
</gene>
<name>A0A1I4YES5_PSUAM</name>
<dbReference type="AlphaFoldDB" id="A0A1I4YES5"/>
<dbReference type="InterPro" id="IPR029058">
    <property type="entry name" value="AB_hydrolase_fold"/>
</dbReference>
<sequence>MRAEYIEVGGTRSFVLEDGDGPPVLCLHTAGQNGVQWRDAQSELAALGYRVVVPDLPGHGRSEPAAGGPVRDLGVYAAWCEELIDRLGMERPYVAGCSIGGAITLQLAVRCGDRLAGAVAMAAHGGTDSPGLSVRGLERELVDASAPSRTDRTYFGTLAVVGSRVPAERAELIARMHRREDPEISTSDLIGWTTHDVRDRLDTVACPTHLVVGADDLWLDPAEVRRTADRIPGARYTLLEGIGHYPMEELEGFAGTLDGWLRELAGQRDAVTR</sequence>
<dbReference type="Gene3D" id="3.40.50.1820">
    <property type="entry name" value="alpha/beta hydrolase"/>
    <property type="match status" value="1"/>
</dbReference>
<organism evidence="2 3">
    <name type="scientific">Pseudonocardia ammonioxydans</name>
    <dbReference type="NCBI Taxonomy" id="260086"/>
    <lineage>
        <taxon>Bacteria</taxon>
        <taxon>Bacillati</taxon>
        <taxon>Actinomycetota</taxon>
        <taxon>Actinomycetes</taxon>
        <taxon>Pseudonocardiales</taxon>
        <taxon>Pseudonocardiaceae</taxon>
        <taxon>Pseudonocardia</taxon>
    </lineage>
</organism>
<dbReference type="GO" id="GO:0003824">
    <property type="term" value="F:catalytic activity"/>
    <property type="evidence" value="ECO:0007669"/>
    <property type="project" value="UniProtKB-ARBA"/>
</dbReference>
<dbReference type="PANTHER" id="PTHR43798">
    <property type="entry name" value="MONOACYLGLYCEROL LIPASE"/>
    <property type="match status" value="1"/>
</dbReference>
<dbReference type="Proteomes" id="UP000199614">
    <property type="component" value="Unassembled WGS sequence"/>
</dbReference>